<dbReference type="InterPro" id="IPR031685">
    <property type="entry name" value="TEX29"/>
</dbReference>
<accession>A0A670YZS7</accession>
<evidence type="ECO:0000313" key="1">
    <source>
        <dbReference type="Ensembl" id="ENSPTXP00000016509.1"/>
    </source>
</evidence>
<name>A0A670YZS7_PSETE</name>
<protein>
    <submittedName>
        <fullName evidence="1">Uncharacterized protein</fullName>
    </submittedName>
</protein>
<dbReference type="PANTHER" id="PTHR37339:SF1">
    <property type="entry name" value="TESTIS-EXPRESSED PROTEIN 29"/>
    <property type="match status" value="1"/>
</dbReference>
<dbReference type="Proteomes" id="UP000472273">
    <property type="component" value="Unplaced"/>
</dbReference>
<keyword evidence="2" id="KW-1185">Reference proteome</keyword>
<dbReference type="Ensembl" id="ENSPTXT00000017014.1">
    <property type="protein sequence ID" value="ENSPTXP00000016509.1"/>
    <property type="gene ID" value="ENSPTXG00000011404.1"/>
</dbReference>
<organism evidence="1 2">
    <name type="scientific">Pseudonaja textilis</name>
    <name type="common">Eastern brown snake</name>
    <dbReference type="NCBI Taxonomy" id="8673"/>
    <lineage>
        <taxon>Eukaryota</taxon>
        <taxon>Metazoa</taxon>
        <taxon>Chordata</taxon>
        <taxon>Craniata</taxon>
        <taxon>Vertebrata</taxon>
        <taxon>Euteleostomi</taxon>
        <taxon>Lepidosauria</taxon>
        <taxon>Squamata</taxon>
        <taxon>Bifurcata</taxon>
        <taxon>Unidentata</taxon>
        <taxon>Episquamata</taxon>
        <taxon>Toxicofera</taxon>
        <taxon>Serpentes</taxon>
        <taxon>Colubroidea</taxon>
        <taxon>Elapidae</taxon>
        <taxon>Hydrophiinae</taxon>
        <taxon>Pseudonaja</taxon>
    </lineage>
</organism>
<dbReference type="AlphaFoldDB" id="A0A670YZS7"/>
<reference evidence="1" key="2">
    <citation type="submission" date="2025-09" db="UniProtKB">
        <authorList>
            <consortium name="Ensembl"/>
        </authorList>
    </citation>
    <scope>IDENTIFICATION</scope>
</reference>
<dbReference type="PANTHER" id="PTHR37339">
    <property type="entry name" value="TESTIS-EXPRESSED PROTEIN 29"/>
    <property type="match status" value="1"/>
</dbReference>
<evidence type="ECO:0000313" key="2">
    <source>
        <dbReference type="Proteomes" id="UP000472273"/>
    </source>
</evidence>
<sequence length="116" mass="13414">VEYSTFRQSVNTLCELPFYEVCQTNVSRIECTELGCCYHKETCYKKAVPIENRFDIKGNKGGLPSERKKTNSTKAKPGWPWASHFLLLQFTSQDCCCGENRRRKVLSDMFPTLTYL</sequence>
<dbReference type="Pfam" id="PF15839">
    <property type="entry name" value="TEX29"/>
    <property type="match status" value="1"/>
</dbReference>
<dbReference type="GeneTree" id="ENSGT00990000208345"/>
<reference evidence="1" key="1">
    <citation type="submission" date="2025-08" db="UniProtKB">
        <authorList>
            <consortium name="Ensembl"/>
        </authorList>
    </citation>
    <scope>IDENTIFICATION</scope>
</reference>
<proteinExistence type="predicted"/>